<evidence type="ECO:0000256" key="5">
    <source>
        <dbReference type="ARBA" id="ARBA00022490"/>
    </source>
</evidence>
<evidence type="ECO:0000256" key="11">
    <source>
        <dbReference type="ARBA" id="ARBA00031350"/>
    </source>
</evidence>
<evidence type="ECO:0000256" key="10">
    <source>
        <dbReference type="ARBA" id="ARBA00031323"/>
    </source>
</evidence>
<evidence type="ECO:0000313" key="14">
    <source>
        <dbReference type="EMBL" id="GGJ01456.1"/>
    </source>
</evidence>
<protein>
    <recommendedName>
        <fullName evidence="4">Protein-L-isoaspartate O-methyltransferase</fullName>
        <ecNumber evidence="3">2.1.1.77</ecNumber>
    </recommendedName>
    <alternativeName>
        <fullName evidence="11">L-isoaspartyl protein carboxyl methyltransferase</fullName>
    </alternativeName>
    <alternativeName>
        <fullName evidence="9">Protein L-isoaspartyl methyltransferase</fullName>
    </alternativeName>
    <alternativeName>
        <fullName evidence="10">Protein-beta-aspartate methyltransferase</fullName>
    </alternativeName>
</protein>
<keyword evidence="6" id="KW-0489">Methyltransferase</keyword>
<dbReference type="Proteomes" id="UP000597989">
    <property type="component" value="Unassembled WGS sequence"/>
</dbReference>
<proteinExistence type="inferred from homology"/>
<dbReference type="PANTHER" id="PTHR11579">
    <property type="entry name" value="PROTEIN-L-ISOASPARTATE O-METHYLTRANSFERASE"/>
    <property type="match status" value="1"/>
</dbReference>
<dbReference type="Gene3D" id="3.40.50.150">
    <property type="entry name" value="Vaccinia Virus protein VP39"/>
    <property type="match status" value="1"/>
</dbReference>
<reference evidence="16" key="3">
    <citation type="journal article" date="2019" name="Int. J. Syst. Evol. Microbiol.">
        <title>The Global Catalogue of Microorganisms (GCM) 10K type strain sequencing project: providing services to taxonomists for standard genome sequencing and annotation.</title>
        <authorList>
            <consortium name="The Broad Institute Genomics Platform"/>
            <consortium name="The Broad Institute Genome Sequencing Center for Infectious Disease"/>
            <person name="Wu L."/>
            <person name="Ma J."/>
        </authorList>
    </citation>
    <scope>NUCLEOTIDE SEQUENCE [LARGE SCALE GENOMIC DNA]</scope>
    <source>
        <strain evidence="16">JCM 10664</strain>
    </source>
</reference>
<organism evidence="14 15">
    <name type="scientific">Saccharopolyspora thermophila</name>
    <dbReference type="NCBI Taxonomy" id="89367"/>
    <lineage>
        <taxon>Bacteria</taxon>
        <taxon>Bacillati</taxon>
        <taxon>Actinomycetota</taxon>
        <taxon>Actinomycetes</taxon>
        <taxon>Pseudonocardiales</taxon>
        <taxon>Pseudonocardiaceae</taxon>
        <taxon>Saccharopolyspora</taxon>
    </lineage>
</organism>
<dbReference type="GO" id="GO:0032259">
    <property type="term" value="P:methylation"/>
    <property type="evidence" value="ECO:0007669"/>
    <property type="project" value="UniProtKB-KW"/>
</dbReference>
<comment type="caution">
    <text evidence="14">The sequence shown here is derived from an EMBL/GenBank/DDBJ whole genome shotgun (WGS) entry which is preliminary data.</text>
</comment>
<dbReference type="EMBL" id="BAAAHC010000003">
    <property type="protein sequence ID" value="GAA0509421.1"/>
    <property type="molecule type" value="Genomic_DNA"/>
</dbReference>
<evidence type="ECO:0000313" key="13">
    <source>
        <dbReference type="EMBL" id="GAA0509421.1"/>
    </source>
</evidence>
<evidence type="ECO:0000313" key="15">
    <source>
        <dbReference type="Proteomes" id="UP000597989"/>
    </source>
</evidence>
<keyword evidence="16" id="KW-1185">Reference proteome</keyword>
<name>A0A917NHF7_9PSEU</name>
<evidence type="ECO:0000256" key="4">
    <source>
        <dbReference type="ARBA" id="ARBA00013346"/>
    </source>
</evidence>
<reference evidence="13" key="5">
    <citation type="submission" date="2023-12" db="EMBL/GenBank/DDBJ databases">
        <authorList>
            <person name="Sun Q."/>
            <person name="Inoue M."/>
        </authorList>
    </citation>
    <scope>NUCLEOTIDE SEQUENCE</scope>
    <source>
        <strain evidence="13">JCM 10664</strain>
    </source>
</reference>
<reference evidence="14 15" key="2">
    <citation type="journal article" date="2014" name="Int. J. Syst. Evol. Microbiol.">
        <title>Complete genome sequence of Corynebacterium casei LMG S-19264T (=DSM 44701T), isolated from a smear-ripened cheese.</title>
        <authorList>
            <consortium name="US DOE Joint Genome Institute (JGI-PGF)"/>
            <person name="Walter F."/>
            <person name="Albersmeier A."/>
            <person name="Kalinowski J."/>
            <person name="Ruckert C."/>
        </authorList>
    </citation>
    <scope>NUCLEOTIDE SEQUENCE [LARGE SCALE GENOMIC DNA]</scope>
    <source>
        <strain evidence="14 15">CGMCC 4.7206</strain>
    </source>
</reference>
<comment type="subcellular location">
    <subcellularLocation>
        <location evidence="1">Cytoplasm</location>
    </subcellularLocation>
</comment>
<keyword evidence="7" id="KW-0808">Transferase</keyword>
<feature type="region of interest" description="Disordered" evidence="12">
    <location>
        <begin position="184"/>
        <end position="208"/>
    </location>
</feature>
<keyword evidence="8" id="KW-0949">S-adenosyl-L-methionine</keyword>
<dbReference type="InterPro" id="IPR029063">
    <property type="entry name" value="SAM-dependent_MTases_sf"/>
</dbReference>
<evidence type="ECO:0000256" key="9">
    <source>
        <dbReference type="ARBA" id="ARBA00030757"/>
    </source>
</evidence>
<evidence type="ECO:0000256" key="6">
    <source>
        <dbReference type="ARBA" id="ARBA00022603"/>
    </source>
</evidence>
<evidence type="ECO:0000256" key="12">
    <source>
        <dbReference type="SAM" id="MobiDB-lite"/>
    </source>
</evidence>
<evidence type="ECO:0000256" key="2">
    <source>
        <dbReference type="ARBA" id="ARBA00005369"/>
    </source>
</evidence>
<evidence type="ECO:0000256" key="7">
    <source>
        <dbReference type="ARBA" id="ARBA00022679"/>
    </source>
</evidence>
<dbReference type="GO" id="GO:0004719">
    <property type="term" value="F:protein-L-isoaspartate (D-aspartate) O-methyltransferase activity"/>
    <property type="evidence" value="ECO:0007669"/>
    <property type="project" value="UniProtKB-EC"/>
</dbReference>
<dbReference type="Pfam" id="PF01135">
    <property type="entry name" value="PCMT"/>
    <property type="match status" value="1"/>
</dbReference>
<evidence type="ECO:0000256" key="3">
    <source>
        <dbReference type="ARBA" id="ARBA00011890"/>
    </source>
</evidence>
<sequence>MLAALDVHTRHRVLEIGSGTGWNAANLAAHVGETGRVVSIEVDPHIAEQARRNLNTSGILATVVTGDGTAGYRSAAPFDRVIATASVRRIPLAWIEQTRPGGVLVVPFGTDYSNGTLLRLLVDDDGTAVGRCGRNLAFMRLRQQRRDFLNPTEQEITDAEVTTINHSGRGAVRDHRLHPRCLHHRPARPGLLPHDRGHRQRPQTCRVA</sequence>
<reference evidence="13" key="1">
    <citation type="journal article" date="2014" name="Int. J. Syst. Evol. Microbiol.">
        <title>Complete genome of a new Firmicutes species belonging to the dominant human colonic microbiota ('Ruminococcus bicirculans') reveals two chromosomes and a selective capacity to utilize plant glucans.</title>
        <authorList>
            <consortium name="NISC Comparative Sequencing Program"/>
            <person name="Wegmann U."/>
            <person name="Louis P."/>
            <person name="Goesmann A."/>
            <person name="Henrissat B."/>
            <person name="Duncan S.H."/>
            <person name="Flint H.J."/>
        </authorList>
    </citation>
    <scope>NUCLEOTIDE SEQUENCE</scope>
    <source>
        <strain evidence="13">JCM 10664</strain>
    </source>
</reference>
<comment type="similarity">
    <text evidence="2">Belongs to the methyltransferase superfamily. L-isoaspartyl/D-aspartyl protein methyltransferase family.</text>
</comment>
<evidence type="ECO:0000256" key="8">
    <source>
        <dbReference type="ARBA" id="ARBA00022691"/>
    </source>
</evidence>
<dbReference type="GO" id="GO:0005737">
    <property type="term" value="C:cytoplasm"/>
    <property type="evidence" value="ECO:0007669"/>
    <property type="project" value="UniProtKB-SubCell"/>
</dbReference>
<reference evidence="14" key="4">
    <citation type="submission" date="2020-09" db="EMBL/GenBank/DDBJ databases">
        <authorList>
            <person name="Sun Q."/>
            <person name="Zhou Y."/>
        </authorList>
    </citation>
    <scope>NUCLEOTIDE SEQUENCE</scope>
    <source>
        <strain evidence="14">CGMCC 4.7206</strain>
    </source>
</reference>
<dbReference type="PANTHER" id="PTHR11579:SF0">
    <property type="entry name" value="PROTEIN-L-ISOASPARTATE(D-ASPARTATE) O-METHYLTRANSFERASE"/>
    <property type="match status" value="1"/>
</dbReference>
<dbReference type="CDD" id="cd02440">
    <property type="entry name" value="AdoMet_MTases"/>
    <property type="match status" value="1"/>
</dbReference>
<dbReference type="RefSeq" id="WP_188990579.1">
    <property type="nucleotide sequence ID" value="NZ_BAAAHC010000003.1"/>
</dbReference>
<keyword evidence="5" id="KW-0963">Cytoplasm</keyword>
<dbReference type="Proteomes" id="UP001500220">
    <property type="component" value="Unassembled WGS sequence"/>
</dbReference>
<dbReference type="EMBL" id="BMMT01000018">
    <property type="protein sequence ID" value="GGJ01456.1"/>
    <property type="molecule type" value="Genomic_DNA"/>
</dbReference>
<accession>A0A917NHF7</accession>
<dbReference type="EC" id="2.1.1.77" evidence="3"/>
<evidence type="ECO:0000256" key="1">
    <source>
        <dbReference type="ARBA" id="ARBA00004496"/>
    </source>
</evidence>
<dbReference type="SUPFAM" id="SSF53335">
    <property type="entry name" value="S-adenosyl-L-methionine-dependent methyltransferases"/>
    <property type="match status" value="1"/>
</dbReference>
<gene>
    <name evidence="13" type="ORF">GCM10009545_09400</name>
    <name evidence="14" type="ORF">GCM10011581_43320</name>
</gene>
<dbReference type="AlphaFoldDB" id="A0A917NHF7"/>
<dbReference type="InterPro" id="IPR000682">
    <property type="entry name" value="PCMT"/>
</dbReference>
<evidence type="ECO:0000313" key="16">
    <source>
        <dbReference type="Proteomes" id="UP001500220"/>
    </source>
</evidence>